<dbReference type="GO" id="GO:0005886">
    <property type="term" value="C:plasma membrane"/>
    <property type="evidence" value="ECO:0007669"/>
    <property type="project" value="TreeGrafter"/>
</dbReference>
<dbReference type="Pfam" id="PF03729">
    <property type="entry name" value="DUF308"/>
    <property type="match status" value="3"/>
</dbReference>
<accession>A0A1S1RK88</accession>
<dbReference type="OrthoDB" id="3213982at2"/>
<sequence length="184" mass="18700">MTTTYRQQRETHRPSALWSSLVLLGIAATVLGLLLIINPFSTAGALAVLAGVALLVSGIGEVVSAARADQGNTTVLYGVLTAAAGVVILVWPNVTLNAIALVVGAALIIAGVIRALLILSSRSRRADGASGRTRGLLIAGLAVVLGILAVTWPSATVVVLAVLFGIQLIVTGVTEVILGLALRP</sequence>
<gene>
    <name evidence="2" type="ORF">CC117_00615</name>
</gene>
<name>A0A1S1RK88_9ACTN</name>
<evidence type="ECO:0000313" key="2">
    <source>
        <dbReference type="EMBL" id="OHV46496.1"/>
    </source>
</evidence>
<dbReference type="Proteomes" id="UP000179627">
    <property type="component" value="Unassembled WGS sequence"/>
</dbReference>
<keyword evidence="1" id="KW-0812">Transmembrane</keyword>
<dbReference type="AlphaFoldDB" id="A0A1S1RK88"/>
<evidence type="ECO:0008006" key="4">
    <source>
        <dbReference type="Google" id="ProtNLM"/>
    </source>
</evidence>
<dbReference type="InterPro" id="IPR052712">
    <property type="entry name" value="Acid_resist_chaperone_HdeD"/>
</dbReference>
<protein>
    <recommendedName>
        <fullName evidence="4">Acid-resistance membrane protein</fullName>
    </recommendedName>
</protein>
<feature type="transmembrane region" description="Helical" evidence="1">
    <location>
        <begin position="131"/>
        <end position="152"/>
    </location>
</feature>
<dbReference type="InterPro" id="IPR005325">
    <property type="entry name" value="DUF308_memb"/>
</dbReference>
<feature type="transmembrane region" description="Helical" evidence="1">
    <location>
        <begin position="158"/>
        <end position="182"/>
    </location>
</feature>
<dbReference type="RefSeq" id="WP_071082025.1">
    <property type="nucleotide sequence ID" value="NZ_MBLM01000002.1"/>
</dbReference>
<dbReference type="PANTHER" id="PTHR34989">
    <property type="entry name" value="PROTEIN HDED"/>
    <property type="match status" value="1"/>
</dbReference>
<proteinExistence type="predicted"/>
<feature type="transmembrane region" description="Helical" evidence="1">
    <location>
        <begin position="43"/>
        <end position="63"/>
    </location>
</feature>
<evidence type="ECO:0000256" key="1">
    <source>
        <dbReference type="SAM" id="Phobius"/>
    </source>
</evidence>
<keyword evidence="1" id="KW-1133">Transmembrane helix</keyword>
<organism evidence="2 3">
    <name type="scientific">Parafrankia colletiae</name>
    <dbReference type="NCBI Taxonomy" id="573497"/>
    <lineage>
        <taxon>Bacteria</taxon>
        <taxon>Bacillati</taxon>
        <taxon>Actinomycetota</taxon>
        <taxon>Actinomycetes</taxon>
        <taxon>Frankiales</taxon>
        <taxon>Frankiaceae</taxon>
        <taxon>Parafrankia</taxon>
    </lineage>
</organism>
<feature type="transmembrane region" description="Helical" evidence="1">
    <location>
        <begin position="75"/>
        <end position="92"/>
    </location>
</feature>
<evidence type="ECO:0000313" key="3">
    <source>
        <dbReference type="Proteomes" id="UP000179627"/>
    </source>
</evidence>
<dbReference type="PANTHER" id="PTHR34989:SF1">
    <property type="entry name" value="PROTEIN HDED"/>
    <property type="match status" value="1"/>
</dbReference>
<keyword evidence="1" id="KW-0472">Membrane</keyword>
<dbReference type="EMBL" id="MBLM01000002">
    <property type="protein sequence ID" value="OHV46496.1"/>
    <property type="molecule type" value="Genomic_DNA"/>
</dbReference>
<comment type="caution">
    <text evidence="2">The sequence shown here is derived from an EMBL/GenBank/DDBJ whole genome shotgun (WGS) entry which is preliminary data.</text>
</comment>
<reference evidence="3" key="1">
    <citation type="submission" date="2016-07" db="EMBL/GenBank/DDBJ databases">
        <title>Sequence Frankia sp. strain CcI1.17.</title>
        <authorList>
            <person name="Ghodhbane-Gtari F."/>
            <person name="Swanson E."/>
            <person name="Gueddou A."/>
            <person name="Morris K."/>
            <person name="Hezbri K."/>
            <person name="Ktari A."/>
            <person name="Nouioui I."/>
            <person name="Abebe-Akele F."/>
            <person name="Simpson S."/>
            <person name="Thomas K."/>
            <person name="Gtari M."/>
            <person name="Tisa L.S."/>
            <person name="Hurst S."/>
        </authorList>
    </citation>
    <scope>NUCLEOTIDE SEQUENCE [LARGE SCALE GENOMIC DNA]</scope>
    <source>
        <strain evidence="3">Cc1.17</strain>
    </source>
</reference>
<feature type="transmembrane region" description="Helical" evidence="1">
    <location>
        <begin position="16"/>
        <end position="37"/>
    </location>
</feature>
<feature type="transmembrane region" description="Helical" evidence="1">
    <location>
        <begin position="98"/>
        <end position="119"/>
    </location>
</feature>
<keyword evidence="3" id="KW-1185">Reference proteome</keyword>